<dbReference type="InterPro" id="IPR037401">
    <property type="entry name" value="SnoaL-like"/>
</dbReference>
<organism evidence="2 3">
    <name type="scientific">Massilia phyllostachyos</name>
    <dbReference type="NCBI Taxonomy" id="2898585"/>
    <lineage>
        <taxon>Bacteria</taxon>
        <taxon>Pseudomonadati</taxon>
        <taxon>Pseudomonadota</taxon>
        <taxon>Betaproteobacteria</taxon>
        <taxon>Burkholderiales</taxon>
        <taxon>Oxalobacteraceae</taxon>
        <taxon>Telluria group</taxon>
        <taxon>Massilia</taxon>
    </lineage>
</organism>
<dbReference type="EMBL" id="JAJNOC010000009">
    <property type="protein sequence ID" value="MCD2518935.1"/>
    <property type="molecule type" value="Genomic_DNA"/>
</dbReference>
<dbReference type="Pfam" id="PF12680">
    <property type="entry name" value="SnoaL_2"/>
    <property type="match status" value="1"/>
</dbReference>
<name>A0ABS8QB30_9BURK</name>
<gene>
    <name evidence="2" type="ORF">LQ564_21785</name>
</gene>
<sequence length="117" mass="12953">MSEQNKAVLEQANAAVRAGDNEGFLSHCTEDVIWSTVGGETLYGKEAVRRWMAEEYVEPPDFTVRSMIAEGDQVAAIGEITSYDDGGRPVPNSYCDVWRLREGKLAELNAYVVPLIK</sequence>
<dbReference type="InterPro" id="IPR032710">
    <property type="entry name" value="NTF2-like_dom_sf"/>
</dbReference>
<dbReference type="Proteomes" id="UP001179361">
    <property type="component" value="Unassembled WGS sequence"/>
</dbReference>
<dbReference type="RefSeq" id="WP_231060203.1">
    <property type="nucleotide sequence ID" value="NZ_JAJNOC010000009.1"/>
</dbReference>
<keyword evidence="3" id="KW-1185">Reference proteome</keyword>
<reference evidence="2" key="1">
    <citation type="submission" date="2021-11" db="EMBL/GenBank/DDBJ databases">
        <title>The complete genome of Massilia sp sp. G4R7.</title>
        <authorList>
            <person name="Liu L."/>
            <person name="Yue J."/>
            <person name="Yuan J."/>
            <person name="Yang F."/>
            <person name="Li L."/>
        </authorList>
    </citation>
    <scope>NUCLEOTIDE SEQUENCE</scope>
    <source>
        <strain evidence="2">G4R7</strain>
    </source>
</reference>
<dbReference type="Gene3D" id="3.10.450.50">
    <property type="match status" value="1"/>
</dbReference>
<feature type="domain" description="SnoaL-like" evidence="1">
    <location>
        <begin position="10"/>
        <end position="107"/>
    </location>
</feature>
<evidence type="ECO:0000313" key="3">
    <source>
        <dbReference type="Proteomes" id="UP001179361"/>
    </source>
</evidence>
<protein>
    <submittedName>
        <fullName evidence="2">Nuclear transport factor 2 family protein</fullName>
    </submittedName>
</protein>
<evidence type="ECO:0000313" key="2">
    <source>
        <dbReference type="EMBL" id="MCD2518935.1"/>
    </source>
</evidence>
<accession>A0ABS8QB30</accession>
<proteinExistence type="predicted"/>
<dbReference type="SUPFAM" id="SSF54427">
    <property type="entry name" value="NTF2-like"/>
    <property type="match status" value="1"/>
</dbReference>
<evidence type="ECO:0000259" key="1">
    <source>
        <dbReference type="Pfam" id="PF12680"/>
    </source>
</evidence>
<comment type="caution">
    <text evidence="2">The sequence shown here is derived from an EMBL/GenBank/DDBJ whole genome shotgun (WGS) entry which is preliminary data.</text>
</comment>